<evidence type="ECO:0000313" key="2">
    <source>
        <dbReference type="Proteomes" id="UP000275571"/>
    </source>
</evidence>
<dbReference type="RefSeq" id="WP_120104999.1">
    <property type="nucleotide sequence ID" value="NZ_CP028890.1"/>
</dbReference>
<keyword evidence="2" id="KW-1185">Reference proteome</keyword>
<gene>
    <name evidence="1" type="ORF">DB313_06135</name>
</gene>
<protein>
    <submittedName>
        <fullName evidence="1">Uncharacterized protein</fullName>
    </submittedName>
</protein>
<dbReference type="KEGG" id="btur:DB313_06135"/>
<proteinExistence type="predicted"/>
<dbReference type="EMBL" id="CP028890">
    <property type="protein sequence ID" value="AYE37078.1"/>
    <property type="molecule type" value="Genomic_DNA"/>
</dbReference>
<sequence length="183" mass="20466">MSFLLHLFICFLFNGCLPYNPNTENNKETGISSTEMGIQQSNDNSLIPEETKVLGFLHTQLTAFISSSDTRAELKPLHKRRLDDFLQWLTKNPDKGRELVKVGQIIVKILKSKGANDKLDNLSSAISSNGQSLQQHLNDIVLPIAYSALTISINRNLDNDSLLSLIKGDFKENGSRLTMFKNS</sequence>
<dbReference type="Proteomes" id="UP000275571">
    <property type="component" value="Plasmid lp34"/>
</dbReference>
<dbReference type="AlphaFoldDB" id="A0A386PPP0"/>
<reference evidence="1 2" key="1">
    <citation type="journal article" date="2018" name="Infect. Genet. Evol.">
        <title>Genome-wide analysis of Borrelia turcica and 'Candidatus Borrelia tachyglossi' shows relapsing fever-like genomes with unique genomic links to Lyme disease Borrelia.</title>
        <authorList>
            <person name="Gofton A.W."/>
            <person name="Margos G."/>
            <person name="Fingerle V."/>
            <person name="Hepner S."/>
            <person name="Loh S.M."/>
            <person name="Ryan U."/>
            <person name="Irwin P."/>
            <person name="Oskam C.L."/>
        </authorList>
    </citation>
    <scope>NUCLEOTIDE SEQUENCE [LARGE SCALE GENOMIC DNA]</scope>
    <source>
        <strain evidence="1 2">IST7</strain>
        <plasmid evidence="1">lp34</plasmid>
    </source>
</reference>
<evidence type="ECO:0000313" key="1">
    <source>
        <dbReference type="EMBL" id="AYE37078.1"/>
    </source>
</evidence>
<keyword evidence="1" id="KW-0614">Plasmid</keyword>
<geneLocation type="plasmid" evidence="1 2">
    <name>lp34</name>
</geneLocation>
<accession>A0A386PPP0</accession>
<name>A0A386PPP0_9SPIR</name>
<organism evidence="1 2">
    <name type="scientific">Borrelia turcica IST7</name>
    <dbReference type="NCBI Taxonomy" id="1104446"/>
    <lineage>
        <taxon>Bacteria</taxon>
        <taxon>Pseudomonadati</taxon>
        <taxon>Spirochaetota</taxon>
        <taxon>Spirochaetia</taxon>
        <taxon>Spirochaetales</taxon>
        <taxon>Borreliaceae</taxon>
        <taxon>Borrelia</taxon>
    </lineage>
</organism>